<feature type="region of interest" description="Disordered" evidence="1">
    <location>
        <begin position="1"/>
        <end position="20"/>
    </location>
</feature>
<name>A0A914AKR8_PATMI</name>
<dbReference type="AlphaFoldDB" id="A0A914AKR8"/>
<evidence type="ECO:0000313" key="3">
    <source>
        <dbReference type="Proteomes" id="UP000887568"/>
    </source>
</evidence>
<dbReference type="Proteomes" id="UP000887568">
    <property type="component" value="Unplaced"/>
</dbReference>
<feature type="region of interest" description="Disordered" evidence="1">
    <location>
        <begin position="113"/>
        <end position="142"/>
    </location>
</feature>
<keyword evidence="3" id="KW-1185">Reference proteome</keyword>
<reference evidence="2" key="1">
    <citation type="submission" date="2022-11" db="UniProtKB">
        <authorList>
            <consortium name="EnsemblMetazoa"/>
        </authorList>
    </citation>
    <scope>IDENTIFICATION</scope>
</reference>
<dbReference type="GeneID" id="119734720"/>
<sequence>MESASSANIEPSSSAEAPLAQPLTQLPLAQPLPAQSALAQPLAQLLAQNTSSSAVESLELQISKGQVLDYIKEHDKHACELWLRSTYIDKYGSESCASLEAYKGTVRKVHSDYQKANMSKRRNPDELENLRSSPYRFPRKSMPSKKRKRFDDILHAEAAETVASVLHTSLEEKDRELGAAQKSLVEKDYELDVAQRKIAHLTSLITVKNKELKRTRGNRDYYKQKVDKVETKLEAAATSCDVHDTELQMAFDTIKNMKQEQREASDTIKTLEDHIKRRKSKTVVTYTGAHFTTEFTCLVHKLLEHHVGYNHIGLVIQECLEFVEKVPSKLPSRSTIVNMNATRLGLDKRADKAASELAV</sequence>
<dbReference type="EnsemblMetazoa" id="XM_038208260.1">
    <property type="protein sequence ID" value="XP_038064188.1"/>
    <property type="gene ID" value="LOC119734720"/>
</dbReference>
<protein>
    <submittedName>
        <fullName evidence="2">Uncharacterized protein</fullName>
    </submittedName>
</protein>
<organism evidence="2 3">
    <name type="scientific">Patiria miniata</name>
    <name type="common">Bat star</name>
    <name type="synonym">Asterina miniata</name>
    <dbReference type="NCBI Taxonomy" id="46514"/>
    <lineage>
        <taxon>Eukaryota</taxon>
        <taxon>Metazoa</taxon>
        <taxon>Echinodermata</taxon>
        <taxon>Eleutherozoa</taxon>
        <taxon>Asterozoa</taxon>
        <taxon>Asteroidea</taxon>
        <taxon>Valvatacea</taxon>
        <taxon>Valvatida</taxon>
        <taxon>Asterinidae</taxon>
        <taxon>Patiria</taxon>
    </lineage>
</organism>
<proteinExistence type="predicted"/>
<dbReference type="SUPFAM" id="SSF57997">
    <property type="entry name" value="Tropomyosin"/>
    <property type="match status" value="1"/>
</dbReference>
<evidence type="ECO:0000256" key="1">
    <source>
        <dbReference type="SAM" id="MobiDB-lite"/>
    </source>
</evidence>
<accession>A0A914AKR8</accession>
<evidence type="ECO:0000313" key="2">
    <source>
        <dbReference type="EnsemblMetazoa" id="XP_038064188.1"/>
    </source>
</evidence>
<dbReference type="RefSeq" id="XP_038064188.1">
    <property type="nucleotide sequence ID" value="XM_038208260.1"/>
</dbReference>